<dbReference type="PANTHER" id="PTHR19303">
    <property type="entry name" value="TRANSPOSON"/>
    <property type="match status" value="1"/>
</dbReference>
<dbReference type="EMBL" id="KK114965">
    <property type="protein sequence ID" value="KFM63799.1"/>
    <property type="molecule type" value="Genomic_DNA"/>
</dbReference>
<dbReference type="InterPro" id="IPR006600">
    <property type="entry name" value="HTH_CenpB_DNA-bd_dom"/>
</dbReference>
<dbReference type="Proteomes" id="UP000054359">
    <property type="component" value="Unassembled WGS sequence"/>
</dbReference>
<keyword evidence="5" id="KW-1185">Reference proteome</keyword>
<evidence type="ECO:0000256" key="1">
    <source>
        <dbReference type="ARBA" id="ARBA00004123"/>
    </source>
</evidence>
<organism evidence="4 5">
    <name type="scientific">Stegodyphus mimosarum</name>
    <name type="common">African social velvet spider</name>
    <dbReference type="NCBI Taxonomy" id="407821"/>
    <lineage>
        <taxon>Eukaryota</taxon>
        <taxon>Metazoa</taxon>
        <taxon>Ecdysozoa</taxon>
        <taxon>Arthropoda</taxon>
        <taxon>Chelicerata</taxon>
        <taxon>Arachnida</taxon>
        <taxon>Araneae</taxon>
        <taxon>Araneomorphae</taxon>
        <taxon>Entelegynae</taxon>
        <taxon>Eresoidea</taxon>
        <taxon>Eresidae</taxon>
        <taxon>Stegodyphus</taxon>
    </lineage>
</organism>
<dbReference type="InterPro" id="IPR004875">
    <property type="entry name" value="DDE_SF_endonuclease_dom"/>
</dbReference>
<dbReference type="PANTHER" id="PTHR19303:SF71">
    <property type="entry name" value="ZINC FINGER PHD-TYPE DOMAIN-CONTAINING PROTEIN"/>
    <property type="match status" value="1"/>
</dbReference>
<dbReference type="OMA" id="DETACWL"/>
<dbReference type="Pfam" id="PF03184">
    <property type="entry name" value="DDE_1"/>
    <property type="match status" value="1"/>
</dbReference>
<name>A0A087TFB0_STEMI</name>
<proteinExistence type="predicted"/>
<evidence type="ECO:0000313" key="5">
    <source>
        <dbReference type="Proteomes" id="UP000054359"/>
    </source>
</evidence>
<dbReference type="Pfam" id="PF03221">
    <property type="entry name" value="HTH_Tnp_Tc5"/>
    <property type="match status" value="1"/>
</dbReference>
<evidence type="ECO:0000256" key="2">
    <source>
        <dbReference type="ARBA" id="ARBA00023125"/>
    </source>
</evidence>
<accession>A0A087TFB0</accession>
<sequence length="363" mass="41601">MAPKRHRSYTAGFKLNVISRAEQIGNRAAAREFEVDERCIRRWRTEKEELKNMPQQKRAKRSGTVRWPNLEDDLADWIKEKRGKGMAVSTVKIRFQAKFIAKQMNINDFKGGPCWCSRFMKRKNISVRTRTTVGQLLPMDWQDKKASFLKYVTDIIDKKKLLRSQIINMDETPLAFDSPANRTVDETGAKTVSVLTTGHERTSFTCVLACAANGLLIMDSMRAHLLESVKTRCQKLSTTVAIIPGGLTKILQPLDLSGNKSFKAEVRKRWECWMSEGLHTYTKSGKMRRASYEEVAKWVVSAWKLVKSSLIIARFKEAEIISLDKETVNQEDECDDLEDLDLDQDLLNLFNSDSEESDFDGFI</sequence>
<dbReference type="Gene3D" id="1.10.10.60">
    <property type="entry name" value="Homeodomain-like"/>
    <property type="match status" value="2"/>
</dbReference>
<dbReference type="InterPro" id="IPR050863">
    <property type="entry name" value="CenT-Element_Derived"/>
</dbReference>
<dbReference type="GO" id="GO:0005634">
    <property type="term" value="C:nucleus"/>
    <property type="evidence" value="ECO:0007669"/>
    <property type="project" value="UniProtKB-SubCell"/>
</dbReference>
<dbReference type="OrthoDB" id="6537725at2759"/>
<feature type="non-terminal residue" evidence="4">
    <location>
        <position position="363"/>
    </location>
</feature>
<dbReference type="AlphaFoldDB" id="A0A087TFB0"/>
<evidence type="ECO:0000313" key="4">
    <source>
        <dbReference type="EMBL" id="KFM63799.1"/>
    </source>
</evidence>
<keyword evidence="2" id="KW-0238">DNA-binding</keyword>
<reference evidence="4 5" key="1">
    <citation type="submission" date="2013-11" db="EMBL/GenBank/DDBJ databases">
        <title>Genome sequencing of Stegodyphus mimosarum.</title>
        <authorList>
            <person name="Bechsgaard J."/>
        </authorList>
    </citation>
    <scope>NUCLEOTIDE SEQUENCE [LARGE SCALE GENOMIC DNA]</scope>
</reference>
<protein>
    <submittedName>
        <fullName evidence="4">Pogo transposable element with KRAB</fullName>
    </submittedName>
</protein>
<dbReference type="STRING" id="407821.A0A087TFB0"/>
<dbReference type="Pfam" id="PF09607">
    <property type="entry name" value="BrkDBD"/>
    <property type="match status" value="1"/>
</dbReference>
<dbReference type="SMART" id="SM00674">
    <property type="entry name" value="CENPB"/>
    <property type="match status" value="1"/>
</dbReference>
<dbReference type="InterPro" id="IPR009057">
    <property type="entry name" value="Homeodomain-like_sf"/>
</dbReference>
<dbReference type="PROSITE" id="PS51253">
    <property type="entry name" value="HTH_CENPB"/>
    <property type="match status" value="1"/>
</dbReference>
<gene>
    <name evidence="4" type="ORF">X975_18994</name>
</gene>
<dbReference type="SUPFAM" id="SSF46689">
    <property type="entry name" value="Homeodomain-like"/>
    <property type="match status" value="1"/>
</dbReference>
<comment type="subcellular location">
    <subcellularLocation>
        <location evidence="1">Nucleus</location>
    </subcellularLocation>
</comment>
<dbReference type="GO" id="GO:0003677">
    <property type="term" value="F:DNA binding"/>
    <property type="evidence" value="ECO:0007669"/>
    <property type="project" value="UniProtKB-KW"/>
</dbReference>
<evidence type="ECO:0000259" key="3">
    <source>
        <dbReference type="PROSITE" id="PS51253"/>
    </source>
</evidence>
<feature type="domain" description="HTH CENPB-type" evidence="3">
    <location>
        <begin position="58"/>
        <end position="129"/>
    </location>
</feature>
<dbReference type="InterPro" id="IPR018586">
    <property type="entry name" value="Brinker_DNA-bd"/>
</dbReference>